<feature type="transmembrane region" description="Helical" evidence="5">
    <location>
        <begin position="98"/>
        <end position="115"/>
    </location>
</feature>
<dbReference type="PROSITE" id="PS50110">
    <property type="entry name" value="RESPONSE_REGULATORY"/>
    <property type="match status" value="2"/>
</dbReference>
<dbReference type="InterPro" id="IPR001789">
    <property type="entry name" value="Sig_transdc_resp-reg_receiver"/>
</dbReference>
<feature type="transmembrane region" description="Helical" evidence="5">
    <location>
        <begin position="273"/>
        <end position="306"/>
    </location>
</feature>
<dbReference type="SUPFAM" id="SSF52172">
    <property type="entry name" value="CheY-like"/>
    <property type="match status" value="2"/>
</dbReference>
<feature type="transmembrane region" description="Helical" evidence="5">
    <location>
        <begin position="127"/>
        <end position="152"/>
    </location>
</feature>
<dbReference type="CDD" id="cd17546">
    <property type="entry name" value="REC_hyHK_CKI1_RcsC-like"/>
    <property type="match status" value="1"/>
</dbReference>
<feature type="compositionally biased region" description="Polar residues" evidence="4">
    <location>
        <begin position="680"/>
        <end position="695"/>
    </location>
</feature>
<reference evidence="7 8" key="1">
    <citation type="submission" date="2016-07" db="EMBL/GenBank/DDBJ databases">
        <title>Pervasive Adenine N6-methylation of Active Genes in Fungi.</title>
        <authorList>
            <consortium name="DOE Joint Genome Institute"/>
            <person name="Mondo S.J."/>
            <person name="Dannebaum R.O."/>
            <person name="Kuo R.C."/>
            <person name="Labutti K."/>
            <person name="Haridas S."/>
            <person name="Kuo A."/>
            <person name="Salamov A."/>
            <person name="Ahrendt S.R."/>
            <person name="Lipzen A."/>
            <person name="Sullivan W."/>
            <person name="Andreopoulos W.B."/>
            <person name="Clum A."/>
            <person name="Lindquist E."/>
            <person name="Daum C."/>
            <person name="Ramamoorthy G.K."/>
            <person name="Gryganskyi A."/>
            <person name="Culley D."/>
            <person name="Magnuson J.K."/>
            <person name="James T.Y."/>
            <person name="O'Malley M.A."/>
            <person name="Stajich J.E."/>
            <person name="Spatafora J.W."/>
            <person name="Visel A."/>
            <person name="Grigoriev I.V."/>
        </authorList>
    </citation>
    <scope>NUCLEOTIDE SEQUENCE [LARGE SCALE GENOMIC DNA]</scope>
    <source>
        <strain evidence="7 8">JEL800</strain>
    </source>
</reference>
<feature type="compositionally biased region" description="Polar residues" evidence="4">
    <location>
        <begin position="1042"/>
        <end position="1054"/>
    </location>
</feature>
<dbReference type="InterPro" id="IPR011006">
    <property type="entry name" value="CheY-like_superfamily"/>
</dbReference>
<feature type="region of interest" description="Disordered" evidence="4">
    <location>
        <begin position="1039"/>
        <end position="1069"/>
    </location>
</feature>
<comment type="caution">
    <text evidence="7">The sequence shown here is derived from an EMBL/GenBank/DDBJ whole genome shotgun (WGS) entry which is preliminary data.</text>
</comment>
<dbReference type="Pfam" id="PF00072">
    <property type="entry name" value="Response_reg"/>
    <property type="match status" value="2"/>
</dbReference>
<keyword evidence="1 2" id="KW-0597">Phosphoprotein</keyword>
<dbReference type="InterPro" id="IPR036890">
    <property type="entry name" value="HATPase_C_sf"/>
</dbReference>
<feature type="coiled-coil region" evidence="3">
    <location>
        <begin position="355"/>
        <end position="382"/>
    </location>
</feature>
<feature type="domain" description="Response regulatory" evidence="6">
    <location>
        <begin position="829"/>
        <end position="946"/>
    </location>
</feature>
<dbReference type="SMART" id="SM00387">
    <property type="entry name" value="HATPase_c"/>
    <property type="match status" value="1"/>
</dbReference>
<dbReference type="SUPFAM" id="SSF55874">
    <property type="entry name" value="ATPase domain of HSP90 chaperone/DNA topoisomerase II/histidine kinase"/>
    <property type="match status" value="1"/>
</dbReference>
<sequence length="1383" mass="149313">MRKSEIRSSTVQQETTLFSISNDSVDLKSKNRKSKTKSPPARPDYPFELIRLVLLLGVGYGLVRVSVVLSKQSIPLVWTANGVHAAGCLVTDIRLRPLVSLGFIGAVFAGLLELTKGASNPLPMTTIIALSVIHALESIMLAVVLFASTVMHKDSSHSLEVVKFIAAAALTVGVFAVCRSLVISLGNDATGLSLGQRVLLDWSAGFPGLLIMVPMVSQMTKSHLLKFKSCLSDRKLIVNVISPVIASGFAICIPLVLRSLIPDGSSFLSVYTYFPLILGSGYFGGVFGVSIASLSGLLSNLGFGFIWQSSALDSITPNFYQGHLPILHIHSIAQIVGLAVIHLVARKDMRHGKTIANANKKLKTMALEMESLKKEALSAKEQLILKESYIPYLAEQFREPLVSVATLWDGDHDCMKLLPSDFKIGISQNLGIMLSLTEDITSYFNLEKGNLILKPTQTSIQSVIYSTMSSVREMFCGITFEHQINNIPAVALVDSSRFEQAISSIFIAACKYSARDGKVVLRSSGKQVSHSSLSRVDKIHEIETSVTFGGIGISFPIDTLFVPYNMMRCANVIESGLGLATAKKLVGLMKGDINATKLSKGVNCITFTVQVTVPAVITPISRLPSMSKQQIFSNDNVAADLSSNRSSASSRISRVTFKDIQRSNSILSGTGTGPRGRLSSIDSVSHSENGSRNSLQVSPIREASLIRKVSMTGSPSFNERRGTAENTLTVAMMARSPSFNDKKRSSMDNTLTVAMMARSPSFNDKKRGSIENPPAITRSPSFNDKRRNENTSTAMVPSALATCEVMESIEKLKCPSTTSIVPVLTGPGHVLIVDDSKVFLKLVSKFIIDVDPTAIVIEASNGAEAVKSCQRAMTELIIMDLEMPIMDGTETLKTLRENNVLCPVLIVSSYSLGPETQSNLEKNGMTAFIQKPLTKDIIADILKQYYRPSLHRAFPSRPQPVQEDPEIGVHESSMPPKETSKNQSVTFSDITSPSAKSQPDFQLQQRRRSSSSSASEHHSNLITSLGSQFLGALFPSVRRHSGGTTSVEKTISETGSAASAGSPASNNNVMLSVNRGSQIIISSHSKLGGSSHPLAGAPTTVFTACSTSTASIKSSPDMQSSPRESRPIRTTGESPFSNNIRTSSASMHSSPPIQRQTAFPKQKQFIAESEHVRTSTTSMDSSSDKFQSVSRTSEPPYPATMSKHRKSASESHKIQTSITSIQSYSEGKPVPRASEPVRPTAIGTKTAALVVDDSLVNRSILAKMLKAYGKFADVLEVSNGTEAIRIVQQRKVSIVFMDLEMPGMSGEEATVRIRAAGYTMPIVAVTGNLVLGNNDGPLKNAGMHVVLKKPVEKGQVFDVCRTLLFMDLDQRNSVGSEEGGQVE</sequence>
<keyword evidence="3" id="KW-0175">Coiled coil</keyword>
<name>A0A1Y2C0X8_9FUNG</name>
<organism evidence="7 8">
    <name type="scientific">Rhizoclosmatium globosum</name>
    <dbReference type="NCBI Taxonomy" id="329046"/>
    <lineage>
        <taxon>Eukaryota</taxon>
        <taxon>Fungi</taxon>
        <taxon>Fungi incertae sedis</taxon>
        <taxon>Chytridiomycota</taxon>
        <taxon>Chytridiomycota incertae sedis</taxon>
        <taxon>Chytridiomycetes</taxon>
        <taxon>Chytridiales</taxon>
        <taxon>Chytriomycetaceae</taxon>
        <taxon>Rhizoclosmatium</taxon>
    </lineage>
</organism>
<proteinExistence type="predicted"/>
<dbReference type="Gene3D" id="3.40.50.2300">
    <property type="match status" value="2"/>
</dbReference>
<feature type="compositionally biased region" description="Polar residues" evidence="4">
    <location>
        <begin position="1108"/>
        <end position="1122"/>
    </location>
</feature>
<feature type="compositionally biased region" description="Polar residues" evidence="4">
    <location>
        <begin position="1131"/>
        <end position="1159"/>
    </location>
</feature>
<evidence type="ECO:0000256" key="3">
    <source>
        <dbReference type="SAM" id="Coils"/>
    </source>
</evidence>
<keyword evidence="5" id="KW-0812">Transmembrane</keyword>
<feature type="transmembrane region" description="Helical" evidence="5">
    <location>
        <begin position="164"/>
        <end position="186"/>
    </location>
</feature>
<dbReference type="InterPro" id="IPR003594">
    <property type="entry name" value="HATPase_dom"/>
</dbReference>
<feature type="region of interest" description="Disordered" evidence="4">
    <location>
        <begin position="1108"/>
        <end position="1237"/>
    </location>
</feature>
<keyword evidence="5" id="KW-1133">Transmembrane helix</keyword>
<evidence type="ECO:0000313" key="7">
    <source>
        <dbReference type="EMBL" id="ORY40692.1"/>
    </source>
</evidence>
<feature type="compositionally biased region" description="Polar residues" evidence="4">
    <location>
        <begin position="981"/>
        <end position="1004"/>
    </location>
</feature>
<evidence type="ECO:0000256" key="2">
    <source>
        <dbReference type="PROSITE-ProRule" id="PRU00169"/>
    </source>
</evidence>
<feature type="compositionally biased region" description="Low complexity" evidence="4">
    <location>
        <begin position="1214"/>
        <end position="1223"/>
    </location>
</feature>
<feature type="transmembrane region" description="Helical" evidence="5">
    <location>
        <begin position="198"/>
        <end position="216"/>
    </location>
</feature>
<feature type="domain" description="Response regulatory" evidence="6">
    <location>
        <begin position="1247"/>
        <end position="1364"/>
    </location>
</feature>
<feature type="region of interest" description="Disordered" evidence="4">
    <location>
        <begin position="664"/>
        <end position="695"/>
    </location>
</feature>
<dbReference type="InterPro" id="IPR050956">
    <property type="entry name" value="2C_system_His_kinase"/>
</dbReference>
<evidence type="ECO:0000256" key="1">
    <source>
        <dbReference type="ARBA" id="ARBA00022553"/>
    </source>
</evidence>
<feature type="transmembrane region" description="Helical" evidence="5">
    <location>
        <begin position="326"/>
        <end position="345"/>
    </location>
</feature>
<feature type="transmembrane region" description="Helical" evidence="5">
    <location>
        <begin position="236"/>
        <end position="261"/>
    </location>
</feature>
<protein>
    <recommendedName>
        <fullName evidence="6">Response regulatory domain-containing protein</fullName>
    </recommendedName>
</protein>
<dbReference type="Proteomes" id="UP000193642">
    <property type="component" value="Unassembled WGS sequence"/>
</dbReference>
<keyword evidence="8" id="KW-1185">Reference proteome</keyword>
<evidence type="ECO:0000256" key="5">
    <source>
        <dbReference type="SAM" id="Phobius"/>
    </source>
</evidence>
<evidence type="ECO:0000259" key="6">
    <source>
        <dbReference type="PROSITE" id="PS50110"/>
    </source>
</evidence>
<feature type="region of interest" description="Disordered" evidence="4">
    <location>
        <begin position="952"/>
        <end position="1019"/>
    </location>
</feature>
<dbReference type="EMBL" id="MCGO01000034">
    <property type="protein sequence ID" value="ORY40692.1"/>
    <property type="molecule type" value="Genomic_DNA"/>
</dbReference>
<dbReference type="GO" id="GO:0000160">
    <property type="term" value="P:phosphorelay signal transduction system"/>
    <property type="evidence" value="ECO:0007669"/>
    <property type="project" value="InterPro"/>
</dbReference>
<dbReference type="OrthoDB" id="60033at2759"/>
<feature type="modified residue" description="4-aspartylphosphate" evidence="2">
    <location>
        <position position="880"/>
    </location>
</feature>
<dbReference type="STRING" id="329046.A0A1Y2C0X8"/>
<accession>A0A1Y2C0X8</accession>
<feature type="compositionally biased region" description="Low complexity" evidence="4">
    <location>
        <begin position="1055"/>
        <end position="1068"/>
    </location>
</feature>
<feature type="region of interest" description="Disordered" evidence="4">
    <location>
        <begin position="762"/>
        <end position="793"/>
    </location>
</feature>
<dbReference type="PANTHER" id="PTHR43719">
    <property type="entry name" value="TWO-COMPONENT HISTIDINE KINASE"/>
    <property type="match status" value="1"/>
</dbReference>
<evidence type="ECO:0000256" key="4">
    <source>
        <dbReference type="SAM" id="MobiDB-lite"/>
    </source>
</evidence>
<feature type="modified residue" description="4-aspartylphosphate" evidence="2">
    <location>
        <position position="1298"/>
    </location>
</feature>
<keyword evidence="5" id="KW-0472">Membrane</keyword>
<dbReference type="SMART" id="SM00448">
    <property type="entry name" value="REC"/>
    <property type="match status" value="2"/>
</dbReference>
<dbReference type="Gene3D" id="3.30.565.10">
    <property type="entry name" value="Histidine kinase-like ATPase, C-terminal domain"/>
    <property type="match status" value="1"/>
</dbReference>
<dbReference type="PANTHER" id="PTHR43719:SF28">
    <property type="entry name" value="PEROXIDE STRESS-ACTIVATED HISTIDINE KINASE MAK1-RELATED"/>
    <property type="match status" value="1"/>
</dbReference>
<evidence type="ECO:0000313" key="8">
    <source>
        <dbReference type="Proteomes" id="UP000193642"/>
    </source>
</evidence>
<gene>
    <name evidence="7" type="ORF">BCR33DRAFT_767867</name>
</gene>